<comment type="caution">
    <text evidence="2">Lacks conserved residue(s) required for the propagation of feature annotation.</text>
</comment>
<dbReference type="AlphaFoldDB" id="A0A1R3HEZ0"/>
<protein>
    <submittedName>
        <fullName evidence="5">Growth-regulating factor 5</fullName>
    </submittedName>
</protein>
<evidence type="ECO:0000256" key="1">
    <source>
        <dbReference type="ARBA" id="ARBA00023242"/>
    </source>
</evidence>
<feature type="region of interest" description="Disordered" evidence="3">
    <location>
        <begin position="1"/>
        <end position="21"/>
    </location>
</feature>
<keyword evidence="6" id="KW-1185">Reference proteome</keyword>
<name>A0A1R3HEZ0_9ROSI</name>
<dbReference type="OrthoDB" id="1678035at2759"/>
<dbReference type="PROSITE" id="PS51667">
    <property type="entry name" value="WRC"/>
    <property type="match status" value="1"/>
</dbReference>
<organism evidence="5 6">
    <name type="scientific">Corchorus olitorius</name>
    <dbReference type="NCBI Taxonomy" id="93759"/>
    <lineage>
        <taxon>Eukaryota</taxon>
        <taxon>Viridiplantae</taxon>
        <taxon>Streptophyta</taxon>
        <taxon>Embryophyta</taxon>
        <taxon>Tracheophyta</taxon>
        <taxon>Spermatophyta</taxon>
        <taxon>Magnoliopsida</taxon>
        <taxon>eudicotyledons</taxon>
        <taxon>Gunneridae</taxon>
        <taxon>Pentapetalae</taxon>
        <taxon>rosids</taxon>
        <taxon>malvids</taxon>
        <taxon>Malvales</taxon>
        <taxon>Malvaceae</taxon>
        <taxon>Grewioideae</taxon>
        <taxon>Apeibeae</taxon>
        <taxon>Corchorus</taxon>
    </lineage>
</organism>
<evidence type="ECO:0000313" key="5">
    <source>
        <dbReference type="EMBL" id="OMO68919.1"/>
    </source>
</evidence>
<evidence type="ECO:0000256" key="2">
    <source>
        <dbReference type="PROSITE-ProRule" id="PRU01002"/>
    </source>
</evidence>
<proteinExistence type="predicted"/>
<accession>A0A1R3HEZ0</accession>
<evidence type="ECO:0000259" key="4">
    <source>
        <dbReference type="PROSITE" id="PS51667"/>
    </source>
</evidence>
<evidence type="ECO:0000256" key="3">
    <source>
        <dbReference type="SAM" id="MobiDB-lite"/>
    </source>
</evidence>
<gene>
    <name evidence="5" type="ORF">COLO4_29345</name>
</gene>
<keyword evidence="1" id="KW-0539">Nucleus</keyword>
<reference evidence="6" key="1">
    <citation type="submission" date="2013-09" db="EMBL/GenBank/DDBJ databases">
        <title>Corchorus olitorius genome sequencing.</title>
        <authorList>
            <person name="Alam M."/>
            <person name="Haque M.S."/>
            <person name="Islam M.S."/>
            <person name="Emdad E.M."/>
            <person name="Islam M.M."/>
            <person name="Ahmed B."/>
            <person name="Halim A."/>
            <person name="Hossen Q.M.M."/>
            <person name="Hossain M.Z."/>
            <person name="Ahmed R."/>
            <person name="Khan M.M."/>
            <person name="Islam R."/>
            <person name="Rashid M.M."/>
            <person name="Khan S.A."/>
            <person name="Rahman M.S."/>
            <person name="Alam M."/>
            <person name="Yahiya A.S."/>
            <person name="Khan M.S."/>
            <person name="Azam M.S."/>
            <person name="Haque T."/>
            <person name="Lashkar M.Z.H."/>
            <person name="Akhand A.I."/>
            <person name="Morshed G."/>
            <person name="Roy S."/>
            <person name="Uddin K.S."/>
            <person name="Rabeya T."/>
            <person name="Hossain A.S."/>
            <person name="Chowdhury A."/>
            <person name="Snigdha A.R."/>
            <person name="Mortoza M.S."/>
            <person name="Matin S.A."/>
            <person name="Hoque S.M.E."/>
            <person name="Islam M.K."/>
            <person name="Roy D.K."/>
            <person name="Haider R."/>
            <person name="Moosa M.M."/>
            <person name="Elias S.M."/>
            <person name="Hasan A.M."/>
            <person name="Jahan S."/>
            <person name="Shafiuddin M."/>
            <person name="Mahmood N."/>
            <person name="Shommy N.S."/>
        </authorList>
    </citation>
    <scope>NUCLEOTIDE SEQUENCE [LARGE SCALE GENOMIC DNA]</scope>
    <source>
        <strain evidence="6">cv. O-4</strain>
    </source>
</reference>
<comment type="caution">
    <text evidence="5">The sequence shown here is derived from an EMBL/GenBank/DDBJ whole genome shotgun (WGS) entry which is preliminary data.</text>
</comment>
<dbReference type="Proteomes" id="UP000187203">
    <property type="component" value="Unassembled WGS sequence"/>
</dbReference>
<dbReference type="InterPro" id="IPR014977">
    <property type="entry name" value="WRC_dom"/>
</dbReference>
<feature type="domain" description="WRC" evidence="4">
    <location>
        <begin position="136"/>
        <end position="181"/>
    </location>
</feature>
<sequence length="204" mass="22882">MTAPLPSHPHHPAAPPPHVMVSRINPRLSSFAGGAADSKDAVFDTSSSFAQDESTTDQSWSVSTNESFGNAVCVQSSTSSSVSSSLSYNGRWCEEEKTMPLKKRRVLMVSYETSQRKEMKKNKKDAGEKKQEIGEIEGYESCNLKDGKGWKCRKMRVKGHSYCKHHLEKQRMNDINRRKQNKKHKEVKARSISSLLKNTVPLLG</sequence>
<evidence type="ECO:0000313" key="6">
    <source>
        <dbReference type="Proteomes" id="UP000187203"/>
    </source>
</evidence>
<dbReference type="EMBL" id="AWUE01020330">
    <property type="protein sequence ID" value="OMO68919.1"/>
    <property type="molecule type" value="Genomic_DNA"/>
</dbReference>